<dbReference type="PROSITE" id="PS50109">
    <property type="entry name" value="HIS_KIN"/>
    <property type="match status" value="1"/>
</dbReference>
<keyword evidence="4" id="KW-0597">Phosphoprotein</keyword>
<dbReference type="EC" id="2.7.13.3" evidence="3"/>
<dbReference type="Gene3D" id="1.20.5.1930">
    <property type="match status" value="1"/>
</dbReference>
<evidence type="ECO:0000313" key="11">
    <source>
        <dbReference type="EMBL" id="SDU98651.1"/>
    </source>
</evidence>
<dbReference type="InterPro" id="IPR003594">
    <property type="entry name" value="HATPase_dom"/>
</dbReference>
<dbReference type="CDD" id="cd16917">
    <property type="entry name" value="HATPase_UhpB-NarQ-NarX-like"/>
    <property type="match status" value="1"/>
</dbReference>
<reference evidence="11 12" key="1">
    <citation type="submission" date="2016-10" db="EMBL/GenBank/DDBJ databases">
        <authorList>
            <person name="Varghese N."/>
            <person name="Submissions S."/>
        </authorList>
    </citation>
    <scope>NUCLEOTIDE SEQUENCE [LARGE SCALE GENOMIC DNA]</scope>
    <source>
        <strain evidence="11 12">BS2777</strain>
    </source>
</reference>
<dbReference type="Pfam" id="PF02518">
    <property type="entry name" value="HATPase_c"/>
    <property type="match status" value="1"/>
</dbReference>
<comment type="subcellular location">
    <subcellularLocation>
        <location evidence="2">Membrane</location>
    </subcellularLocation>
</comment>
<proteinExistence type="predicted"/>
<name>A0AAE8HAK0_9PSED</name>
<dbReference type="InterPro" id="IPR003660">
    <property type="entry name" value="HAMP_dom"/>
</dbReference>
<keyword evidence="8" id="KW-0472">Membrane</keyword>
<dbReference type="PROSITE" id="PS51257">
    <property type="entry name" value="PROKAR_LIPOPROTEIN"/>
    <property type="match status" value="1"/>
</dbReference>
<accession>A0AAE8HAK0</accession>
<sequence length="429" mass="47554">MRVFTARPGLSALWRINLWVCGFFTLVTSACMALLLHQALADVERELQSAAAVVAYLGDTAERDPASLQPQLTASLRHVRVYWLAAGQTPPAPEQTGLDAWLGRWVLTPAQHTARVLDLTDGRRVSIAVDPRDEIDEVWDSVQQLLSLCGLALLVSLLTIRWAVRRGMGVLDALLRALQQVCAGQLNVRLRTQGSPEARQLALHFNRMTDALEQARRDNTQLTHTLLAVQEQERTQLAQTLHDDLGQYLAGIRAQACLLRLVSDQPALVARTVAQLEDHCEHLQQGFRALVHDLYPVALQHLPLGEAFAMLVSQWQTRHGIECQLRVSPDLPALSSTSKTHLYRLLQEALTNVLRHAEASQVRVRLQCRGARLRLWVRDNGRGAQPPQRPGVGLYSMGERARCLGGELSVLSHPGAGWALALNMPLEVS</sequence>
<evidence type="ECO:0000256" key="2">
    <source>
        <dbReference type="ARBA" id="ARBA00004370"/>
    </source>
</evidence>
<dbReference type="GO" id="GO:0000155">
    <property type="term" value="F:phosphorelay sensor kinase activity"/>
    <property type="evidence" value="ECO:0007669"/>
    <property type="project" value="InterPro"/>
</dbReference>
<keyword evidence="6 11" id="KW-0418">Kinase</keyword>
<protein>
    <recommendedName>
        <fullName evidence="3">histidine kinase</fullName>
        <ecNumber evidence="3">2.7.13.3</ecNumber>
    </recommendedName>
</protein>
<keyword evidence="8" id="KW-1133">Transmembrane helix</keyword>
<organism evidence="11 12">
    <name type="scientific">Pseudomonas rhodesiae</name>
    <dbReference type="NCBI Taxonomy" id="76760"/>
    <lineage>
        <taxon>Bacteria</taxon>
        <taxon>Pseudomonadati</taxon>
        <taxon>Pseudomonadota</taxon>
        <taxon>Gammaproteobacteria</taxon>
        <taxon>Pseudomonadales</taxon>
        <taxon>Pseudomonadaceae</taxon>
        <taxon>Pseudomonas</taxon>
    </lineage>
</organism>
<evidence type="ECO:0000256" key="1">
    <source>
        <dbReference type="ARBA" id="ARBA00000085"/>
    </source>
</evidence>
<dbReference type="Gene3D" id="3.30.565.10">
    <property type="entry name" value="Histidine kinase-like ATPase, C-terminal domain"/>
    <property type="match status" value="1"/>
</dbReference>
<dbReference type="Pfam" id="PF07730">
    <property type="entry name" value="HisKA_3"/>
    <property type="match status" value="1"/>
</dbReference>
<dbReference type="InterPro" id="IPR050482">
    <property type="entry name" value="Sensor_HK_TwoCompSys"/>
</dbReference>
<keyword evidence="5" id="KW-0808">Transferase</keyword>
<dbReference type="InterPro" id="IPR011712">
    <property type="entry name" value="Sig_transdc_His_kin_sub3_dim/P"/>
</dbReference>
<dbReference type="Gene3D" id="6.10.340.10">
    <property type="match status" value="1"/>
</dbReference>
<keyword evidence="12" id="KW-1185">Reference proteome</keyword>
<evidence type="ECO:0000256" key="3">
    <source>
        <dbReference type="ARBA" id="ARBA00012438"/>
    </source>
</evidence>
<dbReference type="AlphaFoldDB" id="A0AAE8HAK0"/>
<feature type="domain" description="Histidine kinase" evidence="9">
    <location>
        <begin position="240"/>
        <end position="428"/>
    </location>
</feature>
<dbReference type="PROSITE" id="PS50885">
    <property type="entry name" value="HAMP"/>
    <property type="match status" value="1"/>
</dbReference>
<keyword evidence="7" id="KW-0902">Two-component regulatory system</keyword>
<dbReference type="Pfam" id="PF00672">
    <property type="entry name" value="HAMP"/>
    <property type="match status" value="1"/>
</dbReference>
<dbReference type="PANTHER" id="PTHR24421">
    <property type="entry name" value="NITRATE/NITRITE SENSOR PROTEIN NARX-RELATED"/>
    <property type="match status" value="1"/>
</dbReference>
<evidence type="ECO:0000256" key="8">
    <source>
        <dbReference type="SAM" id="Phobius"/>
    </source>
</evidence>
<feature type="transmembrane region" description="Helical" evidence="8">
    <location>
        <begin position="12"/>
        <end position="36"/>
    </location>
</feature>
<dbReference type="SMART" id="SM00304">
    <property type="entry name" value="HAMP"/>
    <property type="match status" value="1"/>
</dbReference>
<gene>
    <name evidence="11" type="ORF">SAMN04490209_1511</name>
</gene>
<evidence type="ECO:0000313" key="12">
    <source>
        <dbReference type="Proteomes" id="UP000182085"/>
    </source>
</evidence>
<dbReference type="SUPFAM" id="SSF55874">
    <property type="entry name" value="ATPase domain of HSP90 chaperone/DNA topoisomerase II/histidine kinase"/>
    <property type="match status" value="1"/>
</dbReference>
<feature type="domain" description="HAMP" evidence="10">
    <location>
        <begin position="165"/>
        <end position="217"/>
    </location>
</feature>
<evidence type="ECO:0000259" key="10">
    <source>
        <dbReference type="PROSITE" id="PS50885"/>
    </source>
</evidence>
<evidence type="ECO:0000256" key="7">
    <source>
        <dbReference type="ARBA" id="ARBA00023012"/>
    </source>
</evidence>
<dbReference type="CDD" id="cd06225">
    <property type="entry name" value="HAMP"/>
    <property type="match status" value="1"/>
</dbReference>
<dbReference type="GO" id="GO:0046983">
    <property type="term" value="F:protein dimerization activity"/>
    <property type="evidence" value="ECO:0007669"/>
    <property type="project" value="InterPro"/>
</dbReference>
<dbReference type="GO" id="GO:0016020">
    <property type="term" value="C:membrane"/>
    <property type="evidence" value="ECO:0007669"/>
    <property type="project" value="UniProtKB-SubCell"/>
</dbReference>
<dbReference type="InterPro" id="IPR005467">
    <property type="entry name" value="His_kinase_dom"/>
</dbReference>
<evidence type="ECO:0000256" key="6">
    <source>
        <dbReference type="ARBA" id="ARBA00022777"/>
    </source>
</evidence>
<dbReference type="InterPro" id="IPR036890">
    <property type="entry name" value="HATPase_C_sf"/>
</dbReference>
<evidence type="ECO:0000256" key="4">
    <source>
        <dbReference type="ARBA" id="ARBA00022553"/>
    </source>
</evidence>
<evidence type="ECO:0000256" key="5">
    <source>
        <dbReference type="ARBA" id="ARBA00022679"/>
    </source>
</evidence>
<dbReference type="Proteomes" id="UP000182085">
    <property type="component" value="Chromosome I"/>
</dbReference>
<dbReference type="PANTHER" id="PTHR24421:SF58">
    <property type="entry name" value="SIGNAL TRANSDUCTION HISTIDINE-PROTEIN KINASE_PHOSPHATASE UHPB"/>
    <property type="match status" value="1"/>
</dbReference>
<dbReference type="EMBL" id="LT629801">
    <property type="protein sequence ID" value="SDU98651.1"/>
    <property type="molecule type" value="Genomic_DNA"/>
</dbReference>
<keyword evidence="8" id="KW-0812">Transmembrane</keyword>
<evidence type="ECO:0000259" key="9">
    <source>
        <dbReference type="PROSITE" id="PS50109"/>
    </source>
</evidence>
<comment type="catalytic activity">
    <reaction evidence="1">
        <text>ATP + protein L-histidine = ADP + protein N-phospho-L-histidine.</text>
        <dbReference type="EC" id="2.7.13.3"/>
    </reaction>
</comment>